<keyword evidence="4 9" id="KW-0812">Transmembrane</keyword>
<evidence type="ECO:0000256" key="9">
    <source>
        <dbReference type="HAMAP-Rule" id="MF_00275"/>
    </source>
</evidence>
<evidence type="ECO:0000256" key="2">
    <source>
        <dbReference type="ARBA" id="ARBA00022475"/>
    </source>
</evidence>
<feature type="transmembrane region" description="Helical" evidence="9">
    <location>
        <begin position="284"/>
        <end position="304"/>
    </location>
</feature>
<evidence type="ECO:0000313" key="11">
    <source>
        <dbReference type="Proteomes" id="UP000315648"/>
    </source>
</evidence>
<reference evidence="10 11" key="1">
    <citation type="submission" date="2019-07" db="EMBL/GenBank/DDBJ databases">
        <title>Description of 53C-WASEF.</title>
        <authorList>
            <person name="Pitt A."/>
            <person name="Hahn M.W."/>
        </authorList>
    </citation>
    <scope>NUCLEOTIDE SEQUENCE [LARGE SCALE GENOMIC DNA]</scope>
    <source>
        <strain evidence="10 11">53C-WASEF</strain>
    </source>
</reference>
<dbReference type="RefSeq" id="WP_144229266.1">
    <property type="nucleotide sequence ID" value="NZ_CBCRVV010000019.1"/>
</dbReference>
<feature type="transmembrane region" description="Helical" evidence="9">
    <location>
        <begin position="368"/>
        <end position="393"/>
    </location>
</feature>
<keyword evidence="8 9" id="KW-0472">Membrane</keyword>
<comment type="subunit">
    <text evidence="9">The system is composed of three essential subunits: KdpA, KdpB and KdpC.</text>
</comment>
<comment type="subcellular location">
    <subcellularLocation>
        <location evidence="9">Cell membrane</location>
        <topology evidence="9">Multi-pass membrane protein</topology>
    </subcellularLocation>
</comment>
<keyword evidence="3 9" id="KW-0633">Potassium transport</keyword>
<keyword evidence="1 9" id="KW-0813">Transport</keyword>
<evidence type="ECO:0000256" key="7">
    <source>
        <dbReference type="ARBA" id="ARBA00023065"/>
    </source>
</evidence>
<evidence type="ECO:0000256" key="3">
    <source>
        <dbReference type="ARBA" id="ARBA00022538"/>
    </source>
</evidence>
<dbReference type="Proteomes" id="UP000315648">
    <property type="component" value="Unassembled WGS sequence"/>
</dbReference>
<dbReference type="PANTHER" id="PTHR30607:SF2">
    <property type="entry name" value="POTASSIUM-TRANSPORTING ATPASE POTASSIUM-BINDING SUBUNIT"/>
    <property type="match status" value="1"/>
</dbReference>
<dbReference type="EMBL" id="VMBG01000001">
    <property type="protein sequence ID" value="TSJ78925.1"/>
    <property type="molecule type" value="Genomic_DNA"/>
</dbReference>
<evidence type="ECO:0000256" key="8">
    <source>
        <dbReference type="ARBA" id="ARBA00023136"/>
    </source>
</evidence>
<comment type="caution">
    <text evidence="10">The sequence shown here is derived from an EMBL/GenBank/DDBJ whole genome shotgun (WGS) entry which is preliminary data.</text>
</comment>
<dbReference type="AlphaFoldDB" id="A0A556QQL5"/>
<keyword evidence="11" id="KW-1185">Reference proteome</keyword>
<dbReference type="InterPro" id="IPR004623">
    <property type="entry name" value="KdpA"/>
</dbReference>
<evidence type="ECO:0000256" key="4">
    <source>
        <dbReference type="ARBA" id="ARBA00022692"/>
    </source>
</evidence>
<feature type="transmembrane region" description="Helical" evidence="9">
    <location>
        <begin position="523"/>
        <end position="543"/>
    </location>
</feature>
<dbReference type="NCBIfam" id="TIGR00680">
    <property type="entry name" value="kdpA"/>
    <property type="match status" value="1"/>
</dbReference>
<dbReference type="OrthoDB" id="9763796at2"/>
<dbReference type="HAMAP" id="MF_00275">
    <property type="entry name" value="KdpA"/>
    <property type="match status" value="1"/>
</dbReference>
<dbReference type="GO" id="GO:0005886">
    <property type="term" value="C:plasma membrane"/>
    <property type="evidence" value="ECO:0007669"/>
    <property type="project" value="UniProtKB-SubCell"/>
</dbReference>
<evidence type="ECO:0000256" key="1">
    <source>
        <dbReference type="ARBA" id="ARBA00022448"/>
    </source>
</evidence>
<dbReference type="Pfam" id="PF03814">
    <property type="entry name" value="KdpA"/>
    <property type="match status" value="1"/>
</dbReference>
<feature type="transmembrane region" description="Helical" evidence="9">
    <location>
        <begin position="66"/>
        <end position="87"/>
    </location>
</feature>
<evidence type="ECO:0000256" key="6">
    <source>
        <dbReference type="ARBA" id="ARBA00022989"/>
    </source>
</evidence>
<keyword evidence="6 9" id="KW-1133">Transmembrane helix</keyword>
<comment type="similarity">
    <text evidence="9">Belongs to the KdpA family.</text>
</comment>
<organism evidence="10 11">
    <name type="scientific">Rariglobus hedericola</name>
    <dbReference type="NCBI Taxonomy" id="2597822"/>
    <lineage>
        <taxon>Bacteria</taxon>
        <taxon>Pseudomonadati</taxon>
        <taxon>Verrucomicrobiota</taxon>
        <taxon>Opitutia</taxon>
        <taxon>Opitutales</taxon>
        <taxon>Opitutaceae</taxon>
        <taxon>Rariglobus</taxon>
    </lineage>
</organism>
<gene>
    <name evidence="9 10" type="primary">kdpA</name>
    <name evidence="10" type="ORF">FPL22_06375</name>
</gene>
<keyword evidence="5 9" id="KW-0630">Potassium</keyword>
<feature type="transmembrane region" description="Helical" evidence="9">
    <location>
        <begin position="414"/>
        <end position="434"/>
    </location>
</feature>
<keyword evidence="2 9" id="KW-1003">Cell membrane</keyword>
<evidence type="ECO:0000256" key="5">
    <source>
        <dbReference type="ARBA" id="ARBA00022958"/>
    </source>
</evidence>
<comment type="function">
    <text evidence="9">Part of the high-affinity ATP-driven potassium transport (or Kdp) system, which catalyzes the hydrolysis of ATP coupled with the electrogenic transport of potassium into the cytoplasm. This subunit binds the extracellular potassium ions and delivers the ions to the membrane domain of KdpB through an intramembrane tunnel.</text>
</comment>
<evidence type="ECO:0000313" key="10">
    <source>
        <dbReference type="EMBL" id="TSJ78925.1"/>
    </source>
</evidence>
<feature type="transmembrane region" description="Helical" evidence="9">
    <location>
        <begin position="179"/>
        <end position="202"/>
    </location>
</feature>
<accession>A0A556QQL5</accession>
<feature type="transmembrane region" description="Helical" evidence="9">
    <location>
        <begin position="257"/>
        <end position="275"/>
    </location>
</feature>
<dbReference type="GO" id="GO:0008556">
    <property type="term" value="F:P-type potassium transmembrane transporter activity"/>
    <property type="evidence" value="ECO:0007669"/>
    <property type="project" value="InterPro"/>
</dbReference>
<keyword evidence="7 9" id="KW-0406">Ion transport</keyword>
<feature type="transmembrane region" description="Helical" evidence="9">
    <location>
        <begin position="139"/>
        <end position="159"/>
    </location>
</feature>
<dbReference type="PIRSF" id="PIRSF001294">
    <property type="entry name" value="K_ATPaseA"/>
    <property type="match status" value="1"/>
</dbReference>
<dbReference type="GO" id="GO:0030955">
    <property type="term" value="F:potassium ion binding"/>
    <property type="evidence" value="ECO:0007669"/>
    <property type="project" value="UniProtKB-UniRule"/>
</dbReference>
<feature type="transmembrane region" description="Helical" evidence="9">
    <location>
        <begin position="99"/>
        <end position="119"/>
    </location>
</feature>
<dbReference type="PANTHER" id="PTHR30607">
    <property type="entry name" value="POTASSIUM-TRANSPORTING ATPASE A CHAIN"/>
    <property type="match status" value="1"/>
</dbReference>
<protein>
    <recommendedName>
        <fullName evidence="9">Potassium-transporting ATPase potassium-binding subunit</fullName>
    </recommendedName>
    <alternativeName>
        <fullName evidence="9">ATP phosphohydrolase [potassium-transporting] A chain</fullName>
    </alternativeName>
    <alternativeName>
        <fullName evidence="9">Potassium-binding and translocating subunit A</fullName>
    </alternativeName>
    <alternativeName>
        <fullName evidence="9">Potassium-translocating ATPase A chain</fullName>
    </alternativeName>
</protein>
<name>A0A556QQL5_9BACT</name>
<feature type="transmembrane region" description="Helical" evidence="9">
    <location>
        <begin position="477"/>
        <end position="502"/>
    </location>
</feature>
<sequence>MTASDFAYLALFLLSLLAVTPLLGRWLAGVLEGTPPRFLRWLLPVERVIYRLGGIDARADMTWKHYAGALIIFNVLGFVTVFALQLLQARLPLNPADFSAVPLGVAVNTAVSFMTNTNWQAYSGEASLGYLTQMAGLGVQNFLSAATGLAVMAVLARGLTRKSTRGLGNVWADLVRTTLYVLVPLSFLLAVVLVSQGVVMSFSGYTTATTLEGAQQIIPSGPAASQIAIKQLGTNGGGFFGLNSAHPFENPTPLSNFLQTLAILALPAGCVYAFGRLTGARRHAWVLFGVMTAFLIGALSLSLWSEYSSPGSASLALEGKEVRFGITPSLLWANATTVASNGSVNAMHSSLSPLAGGIALFNMLLGEIIFGGIGSGLYGMVMIVILTVFLAGLMVGRTPEYLGKKIESFEVKMAAIAVLVPCLAVLVGCAASFATEAGRTAVGNGGPHALTEILYAWGSMANNNGSAFGSLTATGNLYTYGGALAMLIGRFAVLIPVIALAGSLAAKKTTPPSDGTFPTDGSLFAALLIGVIVIVAALTYFPALTLGPVLEHLLLTSGRTF</sequence>
<proteinExistence type="inferred from homology"/>